<organism evidence="1 2">
    <name type="scientific">Geomonas propionica</name>
    <dbReference type="NCBI Taxonomy" id="2798582"/>
    <lineage>
        <taxon>Bacteria</taxon>
        <taxon>Pseudomonadati</taxon>
        <taxon>Thermodesulfobacteriota</taxon>
        <taxon>Desulfuromonadia</taxon>
        <taxon>Geobacterales</taxon>
        <taxon>Geobacteraceae</taxon>
        <taxon>Geomonas</taxon>
    </lineage>
</organism>
<name>A0ABS0YXW8_9BACT</name>
<dbReference type="EMBL" id="JAEMHK010000034">
    <property type="protein sequence ID" value="MBJ6802815.1"/>
    <property type="molecule type" value="Genomic_DNA"/>
</dbReference>
<comment type="caution">
    <text evidence="1">The sequence shown here is derived from an EMBL/GenBank/DDBJ whole genome shotgun (WGS) entry which is preliminary data.</text>
</comment>
<evidence type="ECO:0000313" key="1">
    <source>
        <dbReference type="EMBL" id="MBJ6802815.1"/>
    </source>
</evidence>
<sequence>PKEFKKPSCVQMRFMEFINAFVIDLDNIRSYNLDVAIKKIDLCPIKPNYIVNSGNGLHLYFILKEKFDFLSYTTAVSWARNVKRVREEGRKKKRYVIATADKIKDVYSEMLKWYDDPSYKADKLHLAHGIRMFGGKTKNSRILSTVYKGYDERYDLETIAEMVGVELLTEDERNRLWPEIEGNSDVSATQVSLLATDPEKSDHKEQTPTITEPEPIARIDYKLLSEKLKQFLEIHKRELMPKRMVPKWTPYNYLVASIKEYNYVGIRNKCLFIMACHGYLYQISEDVVKKDIEDMATHMNEITPDDPITQENIENAFDGYFSGYRYTNHKITEITGIPFEKTQKEARRERSQSRQATIQKVLQIVDIEYSKNKLVSLRDLSNILKTNGVKRGKSFLSTDPDVINIREKYRKIQ</sequence>
<evidence type="ECO:0008006" key="3">
    <source>
        <dbReference type="Google" id="ProtNLM"/>
    </source>
</evidence>
<proteinExistence type="predicted"/>
<reference evidence="1 2" key="1">
    <citation type="submission" date="2020-12" db="EMBL/GenBank/DDBJ databases">
        <title>Geomonas sp. Red259, isolated from paddy soil.</title>
        <authorList>
            <person name="Xu Z."/>
            <person name="Zhang Z."/>
            <person name="Masuda Y."/>
            <person name="Itoh H."/>
            <person name="Senoo K."/>
        </authorList>
    </citation>
    <scope>NUCLEOTIDE SEQUENCE [LARGE SCALE GENOMIC DNA]</scope>
    <source>
        <strain evidence="1 2">Red259</strain>
    </source>
</reference>
<evidence type="ECO:0000313" key="2">
    <source>
        <dbReference type="Proteomes" id="UP000641025"/>
    </source>
</evidence>
<accession>A0ABS0YXW8</accession>
<protein>
    <recommendedName>
        <fullName evidence="3">Primase C-terminal 1 domain-containing protein</fullName>
    </recommendedName>
</protein>
<gene>
    <name evidence="1" type="ORF">JFN90_22025</name>
</gene>
<keyword evidence="2" id="KW-1185">Reference proteome</keyword>
<dbReference type="Proteomes" id="UP000641025">
    <property type="component" value="Unassembled WGS sequence"/>
</dbReference>
<feature type="non-terminal residue" evidence="1">
    <location>
        <position position="1"/>
    </location>
</feature>